<dbReference type="InterPro" id="IPR016181">
    <property type="entry name" value="Acyl_CoA_acyltransferase"/>
</dbReference>
<dbReference type="InterPro" id="IPR017650">
    <property type="entry name" value="Arginine_N-succinylTrfase"/>
</dbReference>
<dbReference type="SUPFAM" id="SSF55729">
    <property type="entry name" value="Acyl-CoA N-acyltransferases (Nat)"/>
    <property type="match status" value="1"/>
</dbReference>
<evidence type="ECO:0000313" key="3">
    <source>
        <dbReference type="EMBL" id="QEA07307.1"/>
    </source>
</evidence>
<dbReference type="GO" id="GO:0006527">
    <property type="term" value="P:L-arginine catabolic process"/>
    <property type="evidence" value="ECO:0007669"/>
    <property type="project" value="InterPro"/>
</dbReference>
<dbReference type="NCBIfam" id="TIGR03243">
    <property type="entry name" value="arg_catab_AOST"/>
    <property type="match status" value="1"/>
</dbReference>
<name>A0A5B8RK94_9ZZZZ</name>
<protein>
    <submittedName>
        <fullName evidence="3">Arginine N-succinyltransferase</fullName>
        <ecNumber evidence="3">2.3.1.109</ecNumber>
    </submittedName>
</protein>
<organism evidence="3">
    <name type="scientific">uncultured organism</name>
    <dbReference type="NCBI Taxonomy" id="155900"/>
    <lineage>
        <taxon>unclassified sequences</taxon>
        <taxon>environmental samples</taxon>
    </lineage>
</organism>
<dbReference type="PANTHER" id="PTHR30420:SF1">
    <property type="entry name" value="ARGININE N-SUCCINYLTRANSFERASE"/>
    <property type="match status" value="1"/>
</dbReference>
<evidence type="ECO:0000256" key="2">
    <source>
        <dbReference type="ARBA" id="ARBA00023315"/>
    </source>
</evidence>
<dbReference type="PANTHER" id="PTHR30420">
    <property type="entry name" value="N-SUCCINYLARGININE DIHYDROLASE"/>
    <property type="match status" value="1"/>
</dbReference>
<dbReference type="NCBIfam" id="TIGR03244">
    <property type="entry name" value="arg_catab_AstA"/>
    <property type="match status" value="1"/>
</dbReference>
<evidence type="ECO:0000256" key="1">
    <source>
        <dbReference type="ARBA" id="ARBA00022679"/>
    </source>
</evidence>
<dbReference type="GO" id="GO:0008791">
    <property type="term" value="F:arginine N-succinyltransferase activity"/>
    <property type="evidence" value="ECO:0007669"/>
    <property type="project" value="UniProtKB-EC"/>
</dbReference>
<gene>
    <name evidence="3" type="primary">astA</name>
    <name evidence="3" type="ORF">KBTEX_03656</name>
</gene>
<keyword evidence="1 3" id="KW-0808">Transferase</keyword>
<dbReference type="EMBL" id="MN079227">
    <property type="protein sequence ID" value="QEA07307.1"/>
    <property type="molecule type" value="Genomic_DNA"/>
</dbReference>
<keyword evidence="2 3" id="KW-0012">Acyltransferase</keyword>
<dbReference type="Gene3D" id="3.40.630.30">
    <property type="match status" value="1"/>
</dbReference>
<sequence>MHVIRPVRETDIDVLCELVTGTGVGMTSLPRDRDSLARRVQTSLETVEAGPARLADAERALLFVLEDLDTGAVVGTTGLHTGIGLSEPFYSYRVSTVVHASPTLGVHRVIPTLYLNNDYTGGTEVGSLFLHAGHRGGGLGRLLSRSRLLLLANHREHFPEKVIAEMRGVTDARGRSPFWDGLGRHFFSMPFRRADYLTGTRGKRFIAELMPRNPIYVPLLPTAAQEVIGEVHPDTRRARALLEAEGFHYEGYVDIFDGGATLEARIGGIDAVIRSRALRLTPGQPAAGSPQCLVATMRWSAFRCVLAPLEVRGNEAVVDEAVAGALAVPSGETVRAVPVDPDARHMHWLGRALDE</sequence>
<dbReference type="InterPro" id="IPR007041">
    <property type="entry name" value="Arg_succinylTrfase_AstA/AruG"/>
</dbReference>
<accession>A0A5B8RK94</accession>
<dbReference type="Gene3D" id="2.40.40.20">
    <property type="match status" value="1"/>
</dbReference>
<proteinExistence type="predicted"/>
<dbReference type="EC" id="2.3.1.109" evidence="3"/>
<reference evidence="3" key="1">
    <citation type="submission" date="2019-06" db="EMBL/GenBank/DDBJ databases">
        <authorList>
            <person name="Murdoch R.W."/>
            <person name="Fathepure B."/>
        </authorList>
    </citation>
    <scope>NUCLEOTIDE SEQUENCE</scope>
</reference>
<dbReference type="Pfam" id="PF04958">
    <property type="entry name" value="AstA"/>
    <property type="match status" value="1"/>
</dbReference>
<dbReference type="AlphaFoldDB" id="A0A5B8RK94"/>